<dbReference type="Gene3D" id="3.90.230.10">
    <property type="entry name" value="Creatinase/methionine aminopeptidase superfamily"/>
    <property type="match status" value="1"/>
</dbReference>
<dbReference type="PANTHER" id="PTHR43226:SF4">
    <property type="entry name" value="XAA-PRO AMINOPEPTIDASE 3"/>
    <property type="match status" value="1"/>
</dbReference>
<keyword evidence="9" id="KW-0031">Aminopeptidase</keyword>
<keyword evidence="5" id="KW-0479">Metal-binding</keyword>
<dbReference type="SUPFAM" id="SSF53092">
    <property type="entry name" value="Creatinase/prolidase N-terminal domain"/>
    <property type="match status" value="1"/>
</dbReference>
<dbReference type="InterPro" id="IPR036005">
    <property type="entry name" value="Creatinase/aminopeptidase-like"/>
</dbReference>
<dbReference type="Pfam" id="PF00557">
    <property type="entry name" value="Peptidase_M24"/>
    <property type="match status" value="1"/>
</dbReference>
<evidence type="ECO:0000256" key="6">
    <source>
        <dbReference type="ARBA" id="ARBA00022801"/>
    </source>
</evidence>
<keyword evidence="7" id="KW-0464">Manganese</keyword>
<gene>
    <name evidence="9" type="ORF">CHTY_000320</name>
</gene>
<dbReference type="InterPro" id="IPR052433">
    <property type="entry name" value="X-Pro_dipept-like"/>
</dbReference>
<dbReference type="InterPro" id="IPR000994">
    <property type="entry name" value="Pept_M24"/>
</dbReference>
<dbReference type="GO" id="GO:0004177">
    <property type="term" value="F:aminopeptidase activity"/>
    <property type="evidence" value="ECO:0007669"/>
    <property type="project" value="UniProtKB-KW"/>
</dbReference>
<proteinExistence type="inferred from homology"/>
<dbReference type="SMART" id="SM01011">
    <property type="entry name" value="AMP_N"/>
    <property type="match status" value="1"/>
</dbReference>
<dbReference type="PANTHER" id="PTHR43226">
    <property type="entry name" value="XAA-PRO AMINOPEPTIDASE 3"/>
    <property type="match status" value="1"/>
</dbReference>
<sequence length="422" mass="48292">MFLQNRNNFINEMQPNTLALFYSGKKIIKSADQYFPFAVNHNFYYLTGINQDNVILLIIKTLHSHKTYLFLEASNSYKTLWDGDVLSFADASQISQINISHLHQIESFSSFLLQTINPLRSAVVASLDSIYFDLSRQNSSLEQEASWASRYSQKLLSLYPFLKIYNSSPLLSSLRQSKSNYEQEQIKMAIDIHQQALSYLLPKIKLPMYEYQVTALFHYFLENKHTNNAFQTIAASGKNALILHYDRNHSQLQSNDLLLLDSGVTYNHYSSDITRCYPVSGFFTSLQKKLYSLVLKANKELIAFVKPEYTFTQLNQYGKAILTQGLKELSLLEDGQSIDQYCYHGLAHHLGLDVHDVCNYSNIIGENSVITIEPGLYLKKFNIGIRIEDDLLVTKDGAINLSQKIPKEIHEIEALMKTACNN</sequence>
<keyword evidence="9" id="KW-0645">Protease</keyword>
<evidence type="ECO:0000259" key="8">
    <source>
        <dbReference type="SMART" id="SM01011"/>
    </source>
</evidence>
<keyword evidence="10" id="KW-1185">Reference proteome</keyword>
<comment type="caution">
    <text evidence="9">The sequence shown here is derived from an EMBL/GenBank/DDBJ whole genome shotgun (WGS) entry which is preliminary data.</text>
</comment>
<keyword evidence="6" id="KW-0378">Hydrolase</keyword>
<accession>A0ABS5CXK7</accession>
<name>A0ABS5CXK7_9MOLU</name>
<dbReference type="Proteomes" id="UP001195571">
    <property type="component" value="Unassembled WGS sequence"/>
</dbReference>
<evidence type="ECO:0000313" key="10">
    <source>
        <dbReference type="Proteomes" id="UP001195571"/>
    </source>
</evidence>
<protein>
    <recommendedName>
        <fullName evidence="4">Xaa-Pro aminopeptidase</fullName>
        <ecNumber evidence="4">3.4.11.9</ecNumber>
    </recommendedName>
</protein>
<dbReference type="Pfam" id="PF05195">
    <property type="entry name" value="AMP_N"/>
    <property type="match status" value="1"/>
</dbReference>
<dbReference type="InterPro" id="IPR029149">
    <property type="entry name" value="Creatin/AminoP/Spt16_N"/>
</dbReference>
<dbReference type="Gene3D" id="3.40.350.10">
    <property type="entry name" value="Creatinase/prolidase N-terminal domain"/>
    <property type="match status" value="1"/>
</dbReference>
<dbReference type="EMBL" id="JACAOD020000001">
    <property type="protein sequence ID" value="MBP5835694.1"/>
    <property type="molecule type" value="Genomic_DNA"/>
</dbReference>
<organism evidence="9 10">
    <name type="scientific">Candidatus Phytoplasma meliae</name>
    <dbReference type="NCBI Taxonomy" id="1848402"/>
    <lineage>
        <taxon>Bacteria</taxon>
        <taxon>Bacillati</taxon>
        <taxon>Mycoplasmatota</taxon>
        <taxon>Mollicutes</taxon>
        <taxon>Acholeplasmatales</taxon>
        <taxon>Acholeplasmataceae</taxon>
        <taxon>Candidatus Phytoplasma</taxon>
        <taxon>16SrXIII (Mexican periwinkle virescence group)</taxon>
    </lineage>
</organism>
<evidence type="ECO:0000256" key="2">
    <source>
        <dbReference type="ARBA" id="ARBA00001936"/>
    </source>
</evidence>
<dbReference type="SUPFAM" id="SSF55920">
    <property type="entry name" value="Creatinase/aminopeptidase"/>
    <property type="match status" value="1"/>
</dbReference>
<dbReference type="InterPro" id="IPR007865">
    <property type="entry name" value="Aminopep_P_N"/>
</dbReference>
<evidence type="ECO:0000256" key="4">
    <source>
        <dbReference type="ARBA" id="ARBA00012574"/>
    </source>
</evidence>
<evidence type="ECO:0000256" key="7">
    <source>
        <dbReference type="ARBA" id="ARBA00023211"/>
    </source>
</evidence>
<dbReference type="EC" id="3.4.11.9" evidence="4"/>
<feature type="domain" description="Aminopeptidase P N-terminal" evidence="8">
    <location>
        <begin position="1"/>
        <end position="125"/>
    </location>
</feature>
<evidence type="ECO:0000256" key="3">
    <source>
        <dbReference type="ARBA" id="ARBA00008766"/>
    </source>
</evidence>
<evidence type="ECO:0000256" key="1">
    <source>
        <dbReference type="ARBA" id="ARBA00001424"/>
    </source>
</evidence>
<reference evidence="9" key="1">
    <citation type="submission" date="2021-04" db="EMBL/GenBank/DDBJ databases">
        <title>Genomic features of Candidatus Phytoplasma meliae isolate ChTYXIII (1SrXIII-G).</title>
        <authorList>
            <person name="Fernandez F.D."/>
            <person name="Conci L.R."/>
        </authorList>
    </citation>
    <scope>NUCLEOTIDE SEQUENCE [LARGE SCALE GENOMIC DNA]</scope>
    <source>
        <strain evidence="9">ChTYXIII-Mo</strain>
    </source>
</reference>
<evidence type="ECO:0000256" key="5">
    <source>
        <dbReference type="ARBA" id="ARBA00022723"/>
    </source>
</evidence>
<comment type="cofactor">
    <cofactor evidence="2">
        <name>Mn(2+)</name>
        <dbReference type="ChEBI" id="CHEBI:29035"/>
    </cofactor>
</comment>
<dbReference type="RefSeq" id="WP_203551957.1">
    <property type="nucleotide sequence ID" value="NZ_JACAOD020000001.1"/>
</dbReference>
<comment type="similarity">
    <text evidence="3">Belongs to the peptidase M24B family.</text>
</comment>
<comment type="catalytic activity">
    <reaction evidence="1">
        <text>Release of any N-terminal amino acid, including proline, that is linked to proline, even from a dipeptide or tripeptide.</text>
        <dbReference type="EC" id="3.4.11.9"/>
    </reaction>
</comment>
<evidence type="ECO:0000313" key="9">
    <source>
        <dbReference type="EMBL" id="MBP5835694.1"/>
    </source>
</evidence>